<dbReference type="GO" id="GO:0004792">
    <property type="term" value="F:thiosulfate-cyanide sulfurtransferase activity"/>
    <property type="evidence" value="ECO:0007669"/>
    <property type="project" value="TreeGrafter"/>
</dbReference>
<dbReference type="NCBIfam" id="NF004281">
    <property type="entry name" value="PRK05690.1"/>
    <property type="match status" value="1"/>
</dbReference>
<dbReference type="Gene3D" id="3.40.50.720">
    <property type="entry name" value="NAD(P)-binding Rossmann-like Domain"/>
    <property type="match status" value="1"/>
</dbReference>
<proteinExistence type="predicted"/>
<organism evidence="6 7">
    <name type="scientific">Hadarchaeum yellowstonense</name>
    <dbReference type="NCBI Taxonomy" id="1776334"/>
    <lineage>
        <taxon>Archaea</taxon>
        <taxon>Methanobacteriati</taxon>
        <taxon>Candidatus Hadarchaeota</taxon>
        <taxon>Candidatus Hadarchaeia</taxon>
        <taxon>Candidatus Hadarchaeales</taxon>
        <taxon>Candidatus Hadarchaeaceae</taxon>
        <taxon>Candidatus Hadarchaeum</taxon>
    </lineage>
</organism>
<reference evidence="6 7" key="1">
    <citation type="journal article" date="2016" name="Nat. Microbiol.">
        <title>Genomic inference of the metabolism of cosmopolitan subsurface Archaea, Hadesarchaea.</title>
        <authorList>
            <person name="Baker B.J."/>
            <person name="Saw J.H."/>
            <person name="Lind A.E."/>
            <person name="Lazar C.S."/>
            <person name="Hinrichs K.-U."/>
            <person name="Teske A.P."/>
            <person name="Ettema T.J."/>
        </authorList>
    </citation>
    <scope>NUCLEOTIDE SEQUENCE [LARGE SCALE GENOMIC DNA]</scope>
</reference>
<sequence>MTQDQIVRYSRQLILKEVGGRGQRKLMESKVLIVGAGGLGSPAALYLAAAGVGRIGIADSDRVDLSNLQRQVIHSTKSLGMPKAESAKETIQALNPEVEVTTIEERLDSGNALKILKGWDFVIDGSDNFPTKFLINDACVLKDIPFSHAGVLRFIGMTTTVIPHRGPCYRCLIKEAPPPGAVPTCQEAGVLGTVPGVMGAIQATEAIKFLIGAGNLLVGRVLYFDALNLRFDQFELKRNPRCPSCGDKPLIRDLSQVDYGTFCRVRQNARGKG</sequence>
<dbReference type="EMBL" id="LQMQ01000037">
    <property type="protein sequence ID" value="KUO40697.1"/>
    <property type="molecule type" value="Genomic_DNA"/>
</dbReference>
<feature type="domain" description="THIF-type NAD/FAD binding fold" evidence="5">
    <location>
        <begin position="9"/>
        <end position="243"/>
    </location>
</feature>
<evidence type="ECO:0000256" key="1">
    <source>
        <dbReference type="ARBA" id="ARBA00022679"/>
    </source>
</evidence>
<dbReference type="GO" id="GO:0008641">
    <property type="term" value="F:ubiquitin-like modifier activating enzyme activity"/>
    <property type="evidence" value="ECO:0007669"/>
    <property type="project" value="InterPro"/>
</dbReference>
<evidence type="ECO:0000256" key="4">
    <source>
        <dbReference type="SAM" id="Phobius"/>
    </source>
</evidence>
<comment type="caution">
    <text evidence="6">The sequence shown here is derived from an EMBL/GenBank/DDBJ whole genome shotgun (WGS) entry which is preliminary data.</text>
</comment>
<keyword evidence="4" id="KW-0472">Membrane</keyword>
<dbReference type="STRING" id="1776334.APZ16_02270"/>
<dbReference type="FunFam" id="3.40.50.720:FF:000033">
    <property type="entry name" value="Adenylyltransferase and sulfurtransferase MOCS3"/>
    <property type="match status" value="1"/>
</dbReference>
<evidence type="ECO:0000313" key="7">
    <source>
        <dbReference type="Proteomes" id="UP000074294"/>
    </source>
</evidence>
<keyword evidence="1 6" id="KW-0808">Transferase</keyword>
<keyword evidence="4" id="KW-0812">Transmembrane</keyword>
<keyword evidence="2" id="KW-0547">Nucleotide-binding</keyword>
<dbReference type="Proteomes" id="UP000074294">
    <property type="component" value="Unassembled WGS sequence"/>
</dbReference>
<protein>
    <submittedName>
        <fullName evidence="6">Adenylyltransferase</fullName>
    </submittedName>
</protein>
<dbReference type="InterPro" id="IPR000594">
    <property type="entry name" value="ThiF_NAD_FAD-bd"/>
</dbReference>
<evidence type="ECO:0000313" key="6">
    <source>
        <dbReference type="EMBL" id="KUO40697.1"/>
    </source>
</evidence>
<name>A0A147JW18_HADYE</name>
<dbReference type="InterPro" id="IPR045886">
    <property type="entry name" value="ThiF/MoeB/HesA"/>
</dbReference>
<dbReference type="InterPro" id="IPR035985">
    <property type="entry name" value="Ubiquitin-activating_enz"/>
</dbReference>
<gene>
    <name evidence="6" type="ORF">APZ16_02270</name>
</gene>
<evidence type="ECO:0000256" key="3">
    <source>
        <dbReference type="ARBA" id="ARBA00022840"/>
    </source>
</evidence>
<dbReference type="SUPFAM" id="SSF69572">
    <property type="entry name" value="Activating enzymes of the ubiquitin-like proteins"/>
    <property type="match status" value="1"/>
</dbReference>
<feature type="transmembrane region" description="Helical" evidence="4">
    <location>
        <begin position="31"/>
        <end position="52"/>
    </location>
</feature>
<evidence type="ECO:0000259" key="5">
    <source>
        <dbReference type="Pfam" id="PF00899"/>
    </source>
</evidence>
<dbReference type="GO" id="GO:0005829">
    <property type="term" value="C:cytosol"/>
    <property type="evidence" value="ECO:0007669"/>
    <property type="project" value="TreeGrafter"/>
</dbReference>
<evidence type="ECO:0000256" key="2">
    <source>
        <dbReference type="ARBA" id="ARBA00022741"/>
    </source>
</evidence>
<dbReference type="CDD" id="cd00757">
    <property type="entry name" value="ThiF_MoeB_HesA_family"/>
    <property type="match status" value="1"/>
</dbReference>
<dbReference type="GO" id="GO:0008146">
    <property type="term" value="F:sulfotransferase activity"/>
    <property type="evidence" value="ECO:0007669"/>
    <property type="project" value="TreeGrafter"/>
</dbReference>
<dbReference type="GO" id="GO:0005524">
    <property type="term" value="F:ATP binding"/>
    <property type="evidence" value="ECO:0007669"/>
    <property type="project" value="UniProtKB-KW"/>
</dbReference>
<keyword evidence="3" id="KW-0067">ATP-binding</keyword>
<dbReference type="GO" id="GO:0016779">
    <property type="term" value="F:nucleotidyltransferase activity"/>
    <property type="evidence" value="ECO:0007669"/>
    <property type="project" value="UniProtKB-KW"/>
</dbReference>
<accession>A0A147JW18</accession>
<dbReference type="PANTHER" id="PTHR10953">
    <property type="entry name" value="UBIQUITIN-ACTIVATING ENZYME E1"/>
    <property type="match status" value="1"/>
</dbReference>
<dbReference type="Pfam" id="PF00899">
    <property type="entry name" value="ThiF"/>
    <property type="match status" value="1"/>
</dbReference>
<keyword evidence="6" id="KW-0548">Nucleotidyltransferase</keyword>
<dbReference type="PANTHER" id="PTHR10953:SF102">
    <property type="entry name" value="ADENYLYLTRANSFERASE AND SULFURTRANSFERASE MOCS3"/>
    <property type="match status" value="1"/>
</dbReference>
<keyword evidence="4" id="KW-1133">Transmembrane helix</keyword>
<dbReference type="AlphaFoldDB" id="A0A147JW18"/>